<organism evidence="2 3">
    <name type="scientific">Lederbergia graminis</name>
    <dbReference type="NCBI Taxonomy" id="735518"/>
    <lineage>
        <taxon>Bacteria</taxon>
        <taxon>Bacillati</taxon>
        <taxon>Bacillota</taxon>
        <taxon>Bacilli</taxon>
        <taxon>Bacillales</taxon>
        <taxon>Bacillaceae</taxon>
        <taxon>Lederbergia</taxon>
    </lineage>
</organism>
<evidence type="ECO:0000256" key="1">
    <source>
        <dbReference type="SAM" id="MobiDB-lite"/>
    </source>
</evidence>
<dbReference type="EMBL" id="JBHSMC010000015">
    <property type="protein sequence ID" value="MFC5465592.1"/>
    <property type="molecule type" value="Genomic_DNA"/>
</dbReference>
<accession>A0ABW0LL16</accession>
<evidence type="ECO:0000313" key="3">
    <source>
        <dbReference type="Proteomes" id="UP001596147"/>
    </source>
</evidence>
<proteinExistence type="predicted"/>
<feature type="region of interest" description="Disordered" evidence="1">
    <location>
        <begin position="30"/>
        <end position="81"/>
    </location>
</feature>
<gene>
    <name evidence="2" type="ORF">ACFPM4_12645</name>
</gene>
<reference evidence="3" key="1">
    <citation type="journal article" date="2019" name="Int. J. Syst. Evol. Microbiol.">
        <title>The Global Catalogue of Microorganisms (GCM) 10K type strain sequencing project: providing services to taxonomists for standard genome sequencing and annotation.</title>
        <authorList>
            <consortium name="The Broad Institute Genomics Platform"/>
            <consortium name="The Broad Institute Genome Sequencing Center for Infectious Disease"/>
            <person name="Wu L."/>
            <person name="Ma J."/>
        </authorList>
    </citation>
    <scope>NUCLEOTIDE SEQUENCE [LARGE SCALE GENOMIC DNA]</scope>
    <source>
        <strain evidence="3">CGMCC 1.12237</strain>
    </source>
</reference>
<keyword evidence="3" id="KW-1185">Reference proteome</keyword>
<name>A0ABW0LL16_9BACI</name>
<sequence length="191" mass="21988">MKKNKKKWIKWGVIGFAILIVLSLMFGGDTEDKDNQPSELEKRQAERAAEREERQQAYEQKQAERKKEKAEEEAKKAEEEAQAAKEMEQYVADFEARFEDFVSKNGEGVILGIGPVNGTYTQMKMVVSDAWYNSPAHEKERFAKSMKQYTLGMLRQTKVIDTDDDIVFRIVDAYGKTVAESTWTGEMKIKN</sequence>
<protein>
    <submittedName>
        <fullName evidence="2">Uncharacterized protein</fullName>
    </submittedName>
</protein>
<dbReference type="RefSeq" id="WP_382352248.1">
    <property type="nucleotide sequence ID" value="NZ_JBHSMC010000015.1"/>
</dbReference>
<feature type="compositionally biased region" description="Basic and acidic residues" evidence="1">
    <location>
        <begin position="33"/>
        <end position="81"/>
    </location>
</feature>
<dbReference type="Proteomes" id="UP001596147">
    <property type="component" value="Unassembled WGS sequence"/>
</dbReference>
<comment type="caution">
    <text evidence="2">The sequence shown here is derived from an EMBL/GenBank/DDBJ whole genome shotgun (WGS) entry which is preliminary data.</text>
</comment>
<evidence type="ECO:0000313" key="2">
    <source>
        <dbReference type="EMBL" id="MFC5465592.1"/>
    </source>
</evidence>